<dbReference type="InterPro" id="IPR001478">
    <property type="entry name" value="PDZ"/>
</dbReference>
<evidence type="ECO:0000256" key="2">
    <source>
        <dbReference type="ARBA" id="ARBA00022670"/>
    </source>
</evidence>
<evidence type="ECO:0000259" key="8">
    <source>
        <dbReference type="PROSITE" id="PS50106"/>
    </source>
</evidence>
<dbReference type="InterPro" id="IPR029045">
    <property type="entry name" value="ClpP/crotonase-like_dom_sf"/>
</dbReference>
<sequence length="462" mass="50281">MSKLHVILVSLLFMLPLPTLPKEDARTNTNTIEGISTEIKLLEVKDSPNSKALETIDEKENLKARLPLNALRNFAEAFNRVSSAYVEEIDDRTLLENAIKGMLSQLDPHSVYLDKSALSNLEEKTTGNYGGLGIEVTLEDGFVKVIAPMDGTPAAKADIEAGDLIIQLDDKPVRGLSLSESIDIMRGEPGSEIKLLIIRDGQPTPNEVILMREVINVSSVTRRVLDLGYGYLRIAQFQSGTGREALEEINKLKKAQNLKGLVIDLRDNPGGILQSAVEISDLFMEEGLIVYTEGRLADAELRFNASTGDSIGGIPIVVLVNQGTASASEIVAGALQDHRRAIIMGTTTFGKGSVQTVLPLKDGKAIKLTTARYFTPKGRSIQAAGIEPDIWVDQSIITPSMQKNLRPVEKNLPKHLISGNDGDSTDSRAQRSLESATRDYQLNEALILLKGINILYDENAGS</sequence>
<dbReference type="FunFam" id="3.90.226.10:FF:000029">
    <property type="entry name" value="Peptidase, S41 family"/>
    <property type="match status" value="1"/>
</dbReference>
<gene>
    <name evidence="9" type="ORF">EVA68_03955</name>
</gene>
<evidence type="ECO:0000313" key="9">
    <source>
        <dbReference type="EMBL" id="RZO76576.1"/>
    </source>
</evidence>
<evidence type="ECO:0000256" key="4">
    <source>
        <dbReference type="ARBA" id="ARBA00022825"/>
    </source>
</evidence>
<evidence type="ECO:0000256" key="3">
    <source>
        <dbReference type="ARBA" id="ARBA00022801"/>
    </source>
</evidence>
<dbReference type="InterPro" id="IPR036034">
    <property type="entry name" value="PDZ_sf"/>
</dbReference>
<evidence type="ECO:0000256" key="5">
    <source>
        <dbReference type="RuleBase" id="RU004404"/>
    </source>
</evidence>
<feature type="domain" description="PDZ" evidence="8">
    <location>
        <begin position="118"/>
        <end position="186"/>
    </location>
</feature>
<keyword evidence="7" id="KW-0732">Signal</keyword>
<organism evidence="9 10">
    <name type="scientific">OM182 bacterium</name>
    <dbReference type="NCBI Taxonomy" id="2510334"/>
    <lineage>
        <taxon>Bacteria</taxon>
        <taxon>Pseudomonadati</taxon>
        <taxon>Pseudomonadota</taxon>
        <taxon>Gammaproteobacteria</taxon>
        <taxon>OMG group</taxon>
        <taxon>OM182 clade</taxon>
    </lineage>
</organism>
<dbReference type="GO" id="GO:0030288">
    <property type="term" value="C:outer membrane-bounded periplasmic space"/>
    <property type="evidence" value="ECO:0007669"/>
    <property type="project" value="TreeGrafter"/>
</dbReference>
<dbReference type="AlphaFoldDB" id="A0A520S2A5"/>
<dbReference type="GO" id="GO:0007165">
    <property type="term" value="P:signal transduction"/>
    <property type="evidence" value="ECO:0007669"/>
    <property type="project" value="TreeGrafter"/>
</dbReference>
<protein>
    <submittedName>
        <fullName evidence="9">PDZ domain-containing protein</fullName>
    </submittedName>
</protein>
<feature type="signal peptide" evidence="7">
    <location>
        <begin position="1"/>
        <end position="21"/>
    </location>
</feature>
<accession>A0A520S2A5</accession>
<dbReference type="GO" id="GO:0006508">
    <property type="term" value="P:proteolysis"/>
    <property type="evidence" value="ECO:0007669"/>
    <property type="project" value="UniProtKB-KW"/>
</dbReference>
<evidence type="ECO:0000256" key="1">
    <source>
        <dbReference type="ARBA" id="ARBA00009179"/>
    </source>
</evidence>
<feature type="chain" id="PRO_5021792394" evidence="7">
    <location>
        <begin position="22"/>
        <end position="462"/>
    </location>
</feature>
<dbReference type="GO" id="GO:0004175">
    <property type="term" value="F:endopeptidase activity"/>
    <property type="evidence" value="ECO:0007669"/>
    <property type="project" value="TreeGrafter"/>
</dbReference>
<dbReference type="InterPro" id="IPR055210">
    <property type="entry name" value="CtpA/B_N"/>
</dbReference>
<dbReference type="NCBIfam" id="TIGR00225">
    <property type="entry name" value="prc"/>
    <property type="match status" value="1"/>
</dbReference>
<dbReference type="EMBL" id="SHAG01000010">
    <property type="protein sequence ID" value="RZO76576.1"/>
    <property type="molecule type" value="Genomic_DNA"/>
</dbReference>
<proteinExistence type="inferred from homology"/>
<keyword evidence="2 5" id="KW-0645">Protease</keyword>
<dbReference type="CDD" id="cd07560">
    <property type="entry name" value="Peptidase_S41_CPP"/>
    <property type="match status" value="1"/>
</dbReference>
<comment type="similarity">
    <text evidence="1 5">Belongs to the peptidase S41A family.</text>
</comment>
<dbReference type="SUPFAM" id="SSF50156">
    <property type="entry name" value="PDZ domain-like"/>
    <property type="match status" value="1"/>
</dbReference>
<feature type="region of interest" description="Disordered" evidence="6">
    <location>
        <begin position="413"/>
        <end position="435"/>
    </location>
</feature>
<dbReference type="InterPro" id="IPR004447">
    <property type="entry name" value="Peptidase_S41A"/>
</dbReference>
<evidence type="ECO:0000256" key="6">
    <source>
        <dbReference type="SAM" id="MobiDB-lite"/>
    </source>
</evidence>
<dbReference type="SMART" id="SM00228">
    <property type="entry name" value="PDZ"/>
    <property type="match status" value="1"/>
</dbReference>
<dbReference type="Pfam" id="PF03572">
    <property type="entry name" value="Peptidase_S41"/>
    <property type="match status" value="1"/>
</dbReference>
<reference evidence="9 10" key="1">
    <citation type="submission" date="2019-02" db="EMBL/GenBank/DDBJ databases">
        <title>Prokaryotic population dynamics and viral predation in marine succession experiment using metagenomics: the confinement effect.</title>
        <authorList>
            <person name="Haro-Moreno J.M."/>
            <person name="Rodriguez-Valera F."/>
            <person name="Lopez-Perez M."/>
        </authorList>
    </citation>
    <scope>NUCLEOTIDE SEQUENCE [LARGE SCALE GENOMIC DNA]</scope>
    <source>
        <strain evidence="9">MED-G157</strain>
    </source>
</reference>
<dbReference type="GO" id="GO:0008236">
    <property type="term" value="F:serine-type peptidase activity"/>
    <property type="evidence" value="ECO:0007669"/>
    <property type="project" value="UniProtKB-KW"/>
</dbReference>
<dbReference type="InterPro" id="IPR005151">
    <property type="entry name" value="Tail-specific_protease"/>
</dbReference>
<dbReference type="Gene3D" id="3.90.226.10">
    <property type="entry name" value="2-enoyl-CoA Hydratase, Chain A, domain 1"/>
    <property type="match status" value="1"/>
</dbReference>
<evidence type="ECO:0000313" key="10">
    <source>
        <dbReference type="Proteomes" id="UP000316199"/>
    </source>
</evidence>
<dbReference type="SUPFAM" id="SSF52096">
    <property type="entry name" value="ClpP/crotonase"/>
    <property type="match status" value="1"/>
</dbReference>
<dbReference type="SMART" id="SM00245">
    <property type="entry name" value="TSPc"/>
    <property type="match status" value="1"/>
</dbReference>
<dbReference type="FunFam" id="2.30.42.10:FF:000063">
    <property type="entry name" value="Peptidase, S41 family"/>
    <property type="match status" value="1"/>
</dbReference>
<comment type="caution">
    <text evidence="9">The sequence shown here is derived from an EMBL/GenBank/DDBJ whole genome shotgun (WGS) entry which is preliminary data.</text>
</comment>
<dbReference type="Pfam" id="PF13180">
    <property type="entry name" value="PDZ_2"/>
    <property type="match status" value="1"/>
</dbReference>
<dbReference type="Proteomes" id="UP000316199">
    <property type="component" value="Unassembled WGS sequence"/>
</dbReference>
<dbReference type="CDD" id="cd06782">
    <property type="entry name" value="cpPDZ_CPP-like"/>
    <property type="match status" value="1"/>
</dbReference>
<dbReference type="Gene3D" id="2.30.42.10">
    <property type="match status" value="1"/>
</dbReference>
<dbReference type="Gene3D" id="3.30.750.44">
    <property type="match status" value="1"/>
</dbReference>
<dbReference type="Pfam" id="PF22694">
    <property type="entry name" value="CtpB_N-like"/>
    <property type="match status" value="1"/>
</dbReference>
<dbReference type="PROSITE" id="PS50106">
    <property type="entry name" value="PDZ"/>
    <property type="match status" value="1"/>
</dbReference>
<dbReference type="PANTHER" id="PTHR32060:SF30">
    <property type="entry name" value="CARBOXY-TERMINAL PROCESSING PROTEASE CTPA"/>
    <property type="match status" value="1"/>
</dbReference>
<evidence type="ECO:0000256" key="7">
    <source>
        <dbReference type="SAM" id="SignalP"/>
    </source>
</evidence>
<name>A0A520S2A5_9GAMM</name>
<keyword evidence="3 5" id="KW-0378">Hydrolase</keyword>
<dbReference type="PANTHER" id="PTHR32060">
    <property type="entry name" value="TAIL-SPECIFIC PROTEASE"/>
    <property type="match status" value="1"/>
</dbReference>
<keyword evidence="4 5" id="KW-0720">Serine protease</keyword>